<feature type="region of interest" description="Disordered" evidence="1">
    <location>
        <begin position="310"/>
        <end position="340"/>
    </location>
</feature>
<protein>
    <recommendedName>
        <fullName evidence="5">Variable surface protein Vir18</fullName>
    </recommendedName>
</protein>
<evidence type="ECO:0000256" key="2">
    <source>
        <dbReference type="SAM" id="Phobius"/>
    </source>
</evidence>
<evidence type="ECO:0000313" key="4">
    <source>
        <dbReference type="Proteomes" id="UP000053562"/>
    </source>
</evidence>
<feature type="region of interest" description="Disordered" evidence="1">
    <location>
        <begin position="127"/>
        <end position="245"/>
    </location>
</feature>
<dbReference type="AlphaFoldDB" id="A0A0J9SKI2"/>
<gene>
    <name evidence="3" type="ORF">PVIIG_05353</name>
</gene>
<feature type="region of interest" description="Disordered" evidence="1">
    <location>
        <begin position="257"/>
        <end position="288"/>
    </location>
</feature>
<evidence type="ECO:0008006" key="5">
    <source>
        <dbReference type="Google" id="ProtNLM"/>
    </source>
</evidence>
<feature type="compositionally biased region" description="Polar residues" evidence="1">
    <location>
        <begin position="230"/>
        <end position="240"/>
    </location>
</feature>
<reference evidence="3 4" key="1">
    <citation type="submission" date="2011-08" db="EMBL/GenBank/DDBJ databases">
        <title>The Genome Sequence of Plasmodium vivax India VII.</title>
        <authorList>
            <consortium name="The Broad Institute Genome Sequencing Platform"/>
            <consortium name="The Broad Institute Genome Sequencing Center for Infectious Disease"/>
            <person name="Neafsey D."/>
            <person name="Carlton J."/>
            <person name="Barnwell J."/>
            <person name="Collins W."/>
            <person name="Escalante A."/>
            <person name="Mullikin J."/>
            <person name="Saul A."/>
            <person name="Guigo R."/>
            <person name="Camara F."/>
            <person name="Young S.K."/>
            <person name="Zeng Q."/>
            <person name="Gargeya S."/>
            <person name="Fitzgerald M."/>
            <person name="Haas B."/>
            <person name="Abouelleil A."/>
            <person name="Alvarado L."/>
            <person name="Arachchi H.M."/>
            <person name="Berlin A."/>
            <person name="Brown A."/>
            <person name="Chapman S.B."/>
            <person name="Chen Z."/>
            <person name="Dunbar C."/>
            <person name="Freedman E."/>
            <person name="Gearin G."/>
            <person name="Gellesch M."/>
            <person name="Goldberg J."/>
            <person name="Griggs A."/>
            <person name="Gujja S."/>
            <person name="Heiman D."/>
            <person name="Howarth C."/>
            <person name="Larson L."/>
            <person name="Lui A."/>
            <person name="MacDonald P.J.P."/>
            <person name="Montmayeur A."/>
            <person name="Murphy C."/>
            <person name="Neiman D."/>
            <person name="Pearson M."/>
            <person name="Priest M."/>
            <person name="Roberts A."/>
            <person name="Saif S."/>
            <person name="Shea T."/>
            <person name="Shenoy N."/>
            <person name="Sisk P."/>
            <person name="Stolte C."/>
            <person name="Sykes S."/>
            <person name="Wortman J."/>
            <person name="Nusbaum C."/>
            <person name="Birren B."/>
        </authorList>
    </citation>
    <scope>NUCLEOTIDE SEQUENCE [LARGE SCALE GENOMIC DNA]</scope>
    <source>
        <strain evidence="3 4">India VII</strain>
    </source>
</reference>
<accession>A0A0J9SKI2</accession>
<feature type="compositionally biased region" description="Basic and acidic residues" evidence="1">
    <location>
        <begin position="135"/>
        <end position="145"/>
    </location>
</feature>
<proteinExistence type="predicted"/>
<evidence type="ECO:0000256" key="1">
    <source>
        <dbReference type="SAM" id="MobiDB-lite"/>
    </source>
</evidence>
<dbReference type="Proteomes" id="UP000053562">
    <property type="component" value="Unassembled WGS sequence"/>
</dbReference>
<keyword evidence="2" id="KW-1133">Transmembrane helix</keyword>
<organism evidence="3 4">
    <name type="scientific">Plasmodium vivax India VII</name>
    <dbReference type="NCBI Taxonomy" id="1077284"/>
    <lineage>
        <taxon>Eukaryota</taxon>
        <taxon>Sar</taxon>
        <taxon>Alveolata</taxon>
        <taxon>Apicomplexa</taxon>
        <taxon>Aconoidasida</taxon>
        <taxon>Haemosporida</taxon>
        <taxon>Plasmodiidae</taxon>
        <taxon>Plasmodium</taxon>
        <taxon>Plasmodium (Plasmodium)</taxon>
    </lineage>
</organism>
<keyword evidence="2" id="KW-0472">Membrane</keyword>
<feature type="compositionally biased region" description="Basic and acidic residues" evidence="1">
    <location>
        <begin position="312"/>
        <end position="329"/>
    </location>
</feature>
<feature type="compositionally biased region" description="Polar residues" evidence="1">
    <location>
        <begin position="199"/>
        <end position="212"/>
    </location>
</feature>
<dbReference type="EMBL" id="KQ234179">
    <property type="protein sequence ID" value="KMZ82492.1"/>
    <property type="molecule type" value="Genomic_DNA"/>
</dbReference>
<name>A0A0J9SKI2_PLAVI</name>
<evidence type="ECO:0000313" key="3">
    <source>
        <dbReference type="EMBL" id="KMZ82492.1"/>
    </source>
</evidence>
<feature type="compositionally biased region" description="Basic and acidic residues" evidence="1">
    <location>
        <begin position="156"/>
        <end position="169"/>
    </location>
</feature>
<keyword evidence="2" id="KW-0812">Transmembrane</keyword>
<feature type="transmembrane region" description="Helical" evidence="2">
    <location>
        <begin position="435"/>
        <end position="455"/>
    </location>
</feature>
<sequence length="506" mass="55767">MAWLFRGFSRYINPYQKHDSASCMNTYSKLKDDIYQRIDRFNNDMHTNIYNEWHELYKYINAKNASIKHCVDDRYINSDFSKDDKINNFKSICDNKRICRINKNPPLKKTGTVEPCRKGKNCKTVTAETTGKGKLRPELEGEPSKATRLQGPKAQETSREHAGREESNRQSEVLPAQLDAKFLPNSIKSEDNEPESVGNKHSSTSVQGSISPQALPDIGGTPPLELNLQAEDSPSQSTPAGESHAGSILRVSYSGESLPQSNLSVDQPLDANPRNTQTHQGGGVENQDHSHENLVTQLSVRASPLVSISASEKLDNEGSVDRDNNRQDNNDVTNILQAASPLDTRNEDVVIASAEGGSSGGPSFNREADVDQGVPDAVNDREIKNGQEGGSEHICNGIPCNAENGNGLDTGNGNKSDILGKFFEAISDKDHIIQASAPMGIVLLLGLLFKYTPLWRVLTKKNRKKGAVINEELNSVLQEPSIMDDERSIPFSYGAFEYSTFDQNVY</sequence>